<evidence type="ECO:0000313" key="2">
    <source>
        <dbReference type="Proteomes" id="UP000014821"/>
    </source>
</evidence>
<keyword evidence="2" id="KW-1185">Reference proteome</keyword>
<sequence>MCFYMIHYLQNGSLLLSFLLILNDLQFIFSSLVYATCVLN</sequence>
<protein>
    <submittedName>
        <fullName evidence="1">Membrane protein</fullName>
    </submittedName>
</protein>
<comment type="caution">
    <text evidence="1">The sequence shown here is derived from an EMBL/GenBank/DDBJ whole genome shotgun (WGS) entry which is preliminary data.</text>
</comment>
<proteinExistence type="predicted"/>
<gene>
    <name evidence="1" type="ORF">CP10881SC42_0894</name>
</gene>
<reference evidence="1" key="1">
    <citation type="submission" date="2013-04" db="EMBL/GenBank/DDBJ databases">
        <title>Genome sequence of Chlamydia psittaci 10_881_SC42.</title>
        <authorList>
            <person name="Huot-Creasy H."/>
            <person name="McCracken C.L."/>
            <person name="Humphries M."/>
            <person name="Sachse K."/>
            <person name="Laroucau K."/>
            <person name="Bavoil P."/>
            <person name="Myers G.S."/>
        </authorList>
    </citation>
    <scope>NUCLEOTIDE SEQUENCE [LARGE SCALE GENOMIC DNA]</scope>
    <source>
        <strain evidence="1">10_881_SC42</strain>
    </source>
</reference>
<dbReference type="EMBL" id="ATND01000002">
    <property type="protein sequence ID" value="EPP38157.1"/>
    <property type="molecule type" value="Genomic_DNA"/>
</dbReference>
<name>A0ABP2X668_9CHLA</name>
<organism evidence="1 2">
    <name type="scientific">Chlamydia avium</name>
    <dbReference type="NCBI Taxonomy" id="1457141"/>
    <lineage>
        <taxon>Bacteria</taxon>
        <taxon>Pseudomonadati</taxon>
        <taxon>Chlamydiota</taxon>
        <taxon>Chlamydiia</taxon>
        <taxon>Chlamydiales</taxon>
        <taxon>Chlamydiaceae</taxon>
        <taxon>Chlamydia/Chlamydophila group</taxon>
        <taxon>Chlamydia</taxon>
    </lineage>
</organism>
<dbReference type="Proteomes" id="UP000014821">
    <property type="component" value="Unassembled WGS sequence"/>
</dbReference>
<evidence type="ECO:0000313" key="1">
    <source>
        <dbReference type="EMBL" id="EPP38157.1"/>
    </source>
</evidence>
<accession>A0ABP2X668</accession>